<evidence type="ECO:0000256" key="2">
    <source>
        <dbReference type="ARBA" id="ARBA00022448"/>
    </source>
</evidence>
<dbReference type="InterPro" id="IPR003439">
    <property type="entry name" value="ABC_transporter-like_ATP-bd"/>
</dbReference>
<dbReference type="GO" id="GO:0005524">
    <property type="term" value="F:ATP binding"/>
    <property type="evidence" value="ECO:0007669"/>
    <property type="project" value="UniProtKB-KW"/>
</dbReference>
<reference evidence="7" key="2">
    <citation type="submission" date="2014-06" db="EMBL/GenBank/DDBJ databases">
        <authorList>
            <person name="Ju J."/>
            <person name="Zhang J."/>
        </authorList>
    </citation>
    <scope>NUCLEOTIDE SEQUENCE</scope>
    <source>
        <strain evidence="7">SscI8</strain>
    </source>
</reference>
<feature type="domain" description="ABC transporter" evidence="6">
    <location>
        <begin position="49"/>
        <end position="363"/>
    </location>
</feature>
<dbReference type="EMBL" id="CCFA01001212">
    <property type="protein sequence ID" value="CDW97072.1"/>
    <property type="molecule type" value="Genomic_DNA"/>
</dbReference>
<evidence type="ECO:0000256" key="1">
    <source>
        <dbReference type="ARBA" id="ARBA00005417"/>
    </source>
</evidence>
<keyword evidence="3" id="KW-0547">Nucleotide-binding</keyword>
<keyword evidence="2" id="KW-0813">Transport</keyword>
<name>A0A0F7S2D6_9BASI</name>
<evidence type="ECO:0000256" key="4">
    <source>
        <dbReference type="ARBA" id="ARBA00022840"/>
    </source>
</evidence>
<dbReference type="PANTHER" id="PTHR43117">
    <property type="entry name" value="OSMOPROTECTANT IMPORT ATP-BINDING PROTEIN OSMV"/>
    <property type="match status" value="1"/>
</dbReference>
<evidence type="ECO:0000259" key="6">
    <source>
        <dbReference type="PROSITE" id="PS50893"/>
    </source>
</evidence>
<dbReference type="SMART" id="SM00382">
    <property type="entry name" value="AAA"/>
    <property type="match status" value="1"/>
</dbReference>
<dbReference type="Pfam" id="PF00005">
    <property type="entry name" value="ABC_tran"/>
    <property type="match status" value="1"/>
</dbReference>
<protein>
    <submittedName>
        <fullName evidence="7">Related to ABC transporter family members</fullName>
    </submittedName>
</protein>
<keyword evidence="4" id="KW-0067">ATP-binding</keyword>
<feature type="region of interest" description="Disordered" evidence="5">
    <location>
        <begin position="113"/>
        <end position="145"/>
    </location>
</feature>
<comment type="similarity">
    <text evidence="1">Belongs to the ABC transporter superfamily.</text>
</comment>
<dbReference type="InterPro" id="IPR027417">
    <property type="entry name" value="P-loop_NTPase"/>
</dbReference>
<organism evidence="8 9">
    <name type="scientific">Sporisorium scitamineum</name>
    <dbReference type="NCBI Taxonomy" id="49012"/>
    <lineage>
        <taxon>Eukaryota</taxon>
        <taxon>Fungi</taxon>
        <taxon>Dikarya</taxon>
        <taxon>Basidiomycota</taxon>
        <taxon>Ustilaginomycotina</taxon>
        <taxon>Ustilaginomycetes</taxon>
        <taxon>Ustilaginales</taxon>
        <taxon>Ustilaginaceae</taxon>
        <taxon>Sporisorium</taxon>
    </lineage>
</organism>
<sequence>MARSIIPCIWRAGARRAGHIAHHLSSSIASTPAFARLNSTISQARPPLLKLEDALLRTLTSTSIDSSTASPSPLHWTVNDAGADECWAIIAPASEQGGAVRRELIDILSGRLRPRKSSSNTQHPSVHPFLFDPKQPDTPPRSSSHSIKHVSFATKMGSTSSSGDFTNYSARYGAIREEDRVTLYERLMELLDCPVGLVAATRLVPDPFAPADAAEQVGRFKYKSDTERQAALVKAQHADKVIKQMAPLLLINEELLHRPVIALSNGQTRRARILSSLITGAELVVLEEPFSGIDVGTRQRLSDLFAQLHAGRRPRLVLVLREQDSIPDLVTHVLKVDDQGIITSLGPRRSSQNNAASSIHASKQGGHHAVLFNSRNGIGRGDTSPPLIALNSVSIQYSDKTVLDSIDLSLHPGTRLVLAGDNGSGKTTLLALLLGDHPKSFSLPSTSLSLFSHARDHPTNARTLLNRRMGHLSPELFNAFPRKHPSAGGLTVGEVVASGFENVFSRRSYTQQQKERVWSLLGLFADLIKTNQGASWQDIRTLFDRAFSQLSHGSQAVVLFLRAVVGKPQVLVLDEPFQGMDRRQMERTRAFIDQPELFAVGGSEQERKEDLEERRRMAIVLVSHYESEWPGSFGELLRLSDGKVVERI</sequence>
<feature type="domain" description="ABC transporter" evidence="6">
    <location>
        <begin position="388"/>
        <end position="647"/>
    </location>
</feature>
<dbReference type="PROSITE" id="PS50893">
    <property type="entry name" value="ABC_TRANSPORTER_2"/>
    <property type="match status" value="2"/>
</dbReference>
<dbReference type="InterPro" id="IPR003593">
    <property type="entry name" value="AAA+_ATPase"/>
</dbReference>
<dbReference type="STRING" id="49012.A0A0F7S2D6"/>
<dbReference type="Gene3D" id="3.40.50.300">
    <property type="entry name" value="P-loop containing nucleotide triphosphate hydrolases"/>
    <property type="match status" value="2"/>
</dbReference>
<dbReference type="PANTHER" id="PTHR43117:SF4">
    <property type="entry name" value="OSMOPROTECTANT IMPORT ATP-BINDING PROTEIN OSMV"/>
    <property type="match status" value="1"/>
</dbReference>
<dbReference type="EMBL" id="LK056692">
    <property type="protein sequence ID" value="CDU25893.1"/>
    <property type="molecule type" value="Genomic_DNA"/>
</dbReference>
<dbReference type="SUPFAM" id="SSF52540">
    <property type="entry name" value="P-loop containing nucleoside triphosphate hydrolases"/>
    <property type="match status" value="2"/>
</dbReference>
<reference evidence="8" key="1">
    <citation type="submission" date="2014-06" db="EMBL/GenBank/DDBJ databases">
        <authorList>
            <person name="Berkman J.Paul."/>
        </authorList>
    </citation>
    <scope>NUCLEOTIDE SEQUENCE [LARGE SCALE GENOMIC DNA]</scope>
</reference>
<accession>A0A0F7S2D6</accession>
<dbReference type="GO" id="GO:0016887">
    <property type="term" value="F:ATP hydrolysis activity"/>
    <property type="evidence" value="ECO:0007669"/>
    <property type="project" value="InterPro"/>
</dbReference>
<proteinExistence type="inferred from homology"/>
<dbReference type="Proteomes" id="UP000242770">
    <property type="component" value="Unassembled WGS sequence"/>
</dbReference>
<evidence type="ECO:0000256" key="3">
    <source>
        <dbReference type="ARBA" id="ARBA00022741"/>
    </source>
</evidence>
<evidence type="ECO:0000313" key="7">
    <source>
        <dbReference type="EMBL" id="CDU25893.1"/>
    </source>
</evidence>
<dbReference type="OrthoDB" id="10255969at2759"/>
<evidence type="ECO:0000256" key="5">
    <source>
        <dbReference type="SAM" id="MobiDB-lite"/>
    </source>
</evidence>
<gene>
    <name evidence="8" type="primary">SSCI23180.1</name>
    <name evidence="7" type="ORF">SPSC_06064</name>
</gene>
<dbReference type="AlphaFoldDB" id="A0A0F7S2D6"/>
<reference evidence="9" key="3">
    <citation type="submission" date="2014-06" db="EMBL/GenBank/DDBJ databases">
        <authorList>
            <person name="Berkman P.J."/>
        </authorList>
    </citation>
    <scope>NUCLEOTIDE SEQUENCE [LARGE SCALE GENOMIC DNA]</scope>
</reference>
<evidence type="ECO:0000313" key="9">
    <source>
        <dbReference type="Proteomes" id="UP000242770"/>
    </source>
</evidence>
<keyword evidence="9" id="KW-1185">Reference proteome</keyword>
<evidence type="ECO:0000313" key="8">
    <source>
        <dbReference type="EMBL" id="CDW97072.1"/>
    </source>
</evidence>